<accession>A0A1W2C2G1</accession>
<feature type="domain" description="Endonuclease/exonuclease/phosphatase" evidence="1">
    <location>
        <begin position="25"/>
        <end position="271"/>
    </location>
</feature>
<dbReference type="GO" id="GO:0004519">
    <property type="term" value="F:endonuclease activity"/>
    <property type="evidence" value="ECO:0007669"/>
    <property type="project" value="UniProtKB-KW"/>
</dbReference>
<evidence type="ECO:0000259" key="1">
    <source>
        <dbReference type="Pfam" id="PF03372"/>
    </source>
</evidence>
<keyword evidence="3" id="KW-1185">Reference proteome</keyword>
<dbReference type="RefSeq" id="WP_084017956.1">
    <property type="nucleotide sequence ID" value="NZ_FWXS01000008.1"/>
</dbReference>
<dbReference type="InterPro" id="IPR005135">
    <property type="entry name" value="Endo/exonuclease/phosphatase"/>
</dbReference>
<dbReference type="PANTHER" id="PTHR12121">
    <property type="entry name" value="CARBON CATABOLITE REPRESSOR PROTEIN 4"/>
    <property type="match status" value="1"/>
</dbReference>
<evidence type="ECO:0000313" key="2">
    <source>
        <dbReference type="EMBL" id="SMC79296.1"/>
    </source>
</evidence>
<dbReference type="Gene3D" id="3.60.10.10">
    <property type="entry name" value="Endonuclease/exonuclease/phosphatase"/>
    <property type="match status" value="1"/>
</dbReference>
<keyword evidence="2" id="KW-0540">Nuclease</keyword>
<dbReference type="InterPro" id="IPR036691">
    <property type="entry name" value="Endo/exonu/phosph_ase_sf"/>
</dbReference>
<sequence length="280" mass="32632">MKKIIKFFILLIGISGFAQDDYSIMSYNIRLGSVDDGENHWNKRKQPLVDLIKYYQPDFLGTQEGQYPQLTFITSGLFGYSYVGKPRTADENGEYTAIFYKTKKFEVIEQNTFWLSETPDKISKGWDADYERIATYVLFKDKSNGKQIWIMNTHFDHIGKEARRNSAKMILEKVKELKAKKDFPVLVMGDFNSVETDEPIQIIYEELNDTRKISNSAPYGPENTFTAFEFPAAKEKQILDYIFVSYHPDVEIKKFAVIDDFYGDGKYPSDHFPVFVNFKY</sequence>
<protein>
    <submittedName>
        <fullName evidence="2">Metal-dependent hydrolase, endonuclease/exonuclease/phosphatase family</fullName>
    </submittedName>
</protein>
<keyword evidence="2" id="KW-0269">Exonuclease</keyword>
<name>A0A1W2C2G1_9FLAO</name>
<dbReference type="GO" id="GO:0000175">
    <property type="term" value="F:3'-5'-RNA exonuclease activity"/>
    <property type="evidence" value="ECO:0007669"/>
    <property type="project" value="TreeGrafter"/>
</dbReference>
<dbReference type="SUPFAM" id="SSF56219">
    <property type="entry name" value="DNase I-like"/>
    <property type="match status" value="1"/>
</dbReference>
<gene>
    <name evidence="2" type="ORF">SAMN06296427_10878</name>
</gene>
<dbReference type="Proteomes" id="UP000192393">
    <property type="component" value="Unassembled WGS sequence"/>
</dbReference>
<dbReference type="Pfam" id="PF03372">
    <property type="entry name" value="Exo_endo_phos"/>
    <property type="match status" value="1"/>
</dbReference>
<organism evidence="2 3">
    <name type="scientific">Moheibacter sediminis</name>
    <dbReference type="NCBI Taxonomy" id="1434700"/>
    <lineage>
        <taxon>Bacteria</taxon>
        <taxon>Pseudomonadati</taxon>
        <taxon>Bacteroidota</taxon>
        <taxon>Flavobacteriia</taxon>
        <taxon>Flavobacteriales</taxon>
        <taxon>Weeksellaceae</taxon>
        <taxon>Moheibacter</taxon>
    </lineage>
</organism>
<reference evidence="2 3" key="1">
    <citation type="submission" date="2017-04" db="EMBL/GenBank/DDBJ databases">
        <authorList>
            <person name="Afonso C.L."/>
            <person name="Miller P.J."/>
            <person name="Scott M.A."/>
            <person name="Spackman E."/>
            <person name="Goraichik I."/>
            <person name="Dimitrov K.M."/>
            <person name="Suarez D.L."/>
            <person name="Swayne D.E."/>
        </authorList>
    </citation>
    <scope>NUCLEOTIDE SEQUENCE [LARGE SCALE GENOMIC DNA]</scope>
    <source>
        <strain evidence="2 3">CGMCC 1.12708</strain>
    </source>
</reference>
<dbReference type="CDD" id="cd09083">
    <property type="entry name" value="EEP-1"/>
    <property type="match status" value="1"/>
</dbReference>
<dbReference type="STRING" id="1434700.SAMN06296427_10878"/>
<dbReference type="PANTHER" id="PTHR12121:SF36">
    <property type="entry name" value="ENDONUCLEASE_EXONUCLEASE_PHOSPHATASE DOMAIN-CONTAINING PROTEIN"/>
    <property type="match status" value="1"/>
</dbReference>
<dbReference type="AlphaFoldDB" id="A0A1W2C2G1"/>
<proteinExistence type="predicted"/>
<keyword evidence="2" id="KW-0378">Hydrolase</keyword>
<evidence type="ECO:0000313" key="3">
    <source>
        <dbReference type="Proteomes" id="UP000192393"/>
    </source>
</evidence>
<dbReference type="OrthoDB" id="9793162at2"/>
<dbReference type="EMBL" id="FWXS01000008">
    <property type="protein sequence ID" value="SMC79296.1"/>
    <property type="molecule type" value="Genomic_DNA"/>
</dbReference>
<keyword evidence="2" id="KW-0255">Endonuclease</keyword>
<dbReference type="InterPro" id="IPR050410">
    <property type="entry name" value="CCR4/nocturin_mRNA_transcr"/>
</dbReference>